<protein>
    <recommendedName>
        <fullName evidence="4">AMP-dependent synthetase/ligase domain-containing protein</fullName>
    </recommendedName>
</protein>
<dbReference type="InterPro" id="IPR042099">
    <property type="entry name" value="ANL_N_sf"/>
</dbReference>
<name>A0A0F9YU48_9ZZZZ</name>
<dbReference type="InterPro" id="IPR025110">
    <property type="entry name" value="AMP-bd_C"/>
</dbReference>
<dbReference type="EMBL" id="LAZR01000010">
    <property type="protein sequence ID" value="KKO08309.1"/>
    <property type="molecule type" value="Genomic_DNA"/>
</dbReference>
<dbReference type="InterPro" id="IPR000873">
    <property type="entry name" value="AMP-dep_synth/lig_dom"/>
</dbReference>
<evidence type="ECO:0000313" key="3">
    <source>
        <dbReference type="EMBL" id="KKO08309.1"/>
    </source>
</evidence>
<organism evidence="3">
    <name type="scientific">marine sediment metagenome</name>
    <dbReference type="NCBI Taxonomy" id="412755"/>
    <lineage>
        <taxon>unclassified sequences</taxon>
        <taxon>metagenomes</taxon>
        <taxon>ecological metagenomes</taxon>
    </lineage>
</organism>
<dbReference type="CDD" id="cd12119">
    <property type="entry name" value="ttLC_FACS_AlkK_like"/>
    <property type="match status" value="1"/>
</dbReference>
<dbReference type="PANTHER" id="PTHR43767">
    <property type="entry name" value="LONG-CHAIN-FATTY-ACID--COA LIGASE"/>
    <property type="match status" value="1"/>
</dbReference>
<dbReference type="Pfam" id="PF13193">
    <property type="entry name" value="AMP-binding_C"/>
    <property type="match status" value="1"/>
</dbReference>
<dbReference type="Gene3D" id="3.30.300.30">
    <property type="match status" value="1"/>
</dbReference>
<feature type="domain" description="AMP-binding enzyme C-terminal" evidence="2">
    <location>
        <begin position="456"/>
        <end position="536"/>
    </location>
</feature>
<dbReference type="SUPFAM" id="SSF56801">
    <property type="entry name" value="Acetyl-CoA synthetase-like"/>
    <property type="match status" value="1"/>
</dbReference>
<dbReference type="Gene3D" id="3.40.50.12780">
    <property type="entry name" value="N-terminal domain of ligase-like"/>
    <property type="match status" value="1"/>
</dbReference>
<evidence type="ECO:0000259" key="1">
    <source>
        <dbReference type="Pfam" id="PF00501"/>
    </source>
</evidence>
<dbReference type="Pfam" id="PF00501">
    <property type="entry name" value="AMP-binding"/>
    <property type="match status" value="1"/>
</dbReference>
<dbReference type="GO" id="GO:0016877">
    <property type="term" value="F:ligase activity, forming carbon-sulfur bonds"/>
    <property type="evidence" value="ECO:0007669"/>
    <property type="project" value="UniProtKB-ARBA"/>
</dbReference>
<dbReference type="AlphaFoldDB" id="A0A0F9YU48"/>
<comment type="caution">
    <text evidence="3">The sequence shown here is derived from an EMBL/GenBank/DDBJ whole genome shotgun (WGS) entry which is preliminary data.</text>
</comment>
<reference evidence="3" key="1">
    <citation type="journal article" date="2015" name="Nature">
        <title>Complex archaea that bridge the gap between prokaryotes and eukaryotes.</title>
        <authorList>
            <person name="Spang A."/>
            <person name="Saw J.H."/>
            <person name="Jorgensen S.L."/>
            <person name="Zaremba-Niedzwiedzka K."/>
            <person name="Martijn J."/>
            <person name="Lind A.E."/>
            <person name="van Eijk R."/>
            <person name="Schleper C."/>
            <person name="Guy L."/>
            <person name="Ettema T.J."/>
        </authorList>
    </citation>
    <scope>NUCLEOTIDE SEQUENCE</scope>
</reference>
<gene>
    <name evidence="3" type="ORF">LCGC14_0050070</name>
</gene>
<accession>A0A0F9YU48</accession>
<proteinExistence type="predicted"/>
<feature type="domain" description="AMP-dependent synthetase/ligase" evidence="1">
    <location>
        <begin position="30"/>
        <end position="406"/>
    </location>
</feature>
<evidence type="ECO:0008006" key="4">
    <source>
        <dbReference type="Google" id="ProtNLM"/>
    </source>
</evidence>
<sequence length="561" mass="62132">MLNTRILKPTDEARSTPLLIKNLLLSGQRYERTQEIIYRDISRYDYATFNQRICRLANALTKAGVKAGDTVAMMDWDSHRYLECMFAVPMLGAVMHTINVRLSPDQILYTMNHAEDVVVLVNSEFVPIYKAIENDLTTVTTTILLTDEESKEADLPGFAGEYEQLLAAAEPTYDFADFDENSVATTFYTTGTTGNPKGVYFTHRQLVLHTLSQATSLGALDGVRMLGNRDVYMPITPMFHVHAWGIPYTATLLGVKQVYPGRYEPELLVQMIKDHSVTFSHCVPTILQMVLNAEGAKDHDFGGMNVIIGGSALNRSLYDLAKSKGMNLGAAYGMSETCPLISAGYVNLELEAGSEDDRISHRIKAGVPGPLVEAQIMDTDGTLLPKDGKTQGELVLRAPWLTQAYFREPEKSKELWAGGWMHTGDVATIDPMGFIDIRDRIKDVIKTGGEWLSSLELEDLISRNPAIKEVAVVGIPDPRWDERPFALVVAAAGQEVTANSLCEHLMPFVDEGRINKWAIPTQIAVVNEIPKTSVGKLDKKRIRGEIAQWLESGDACISSMK</sequence>
<dbReference type="NCBIfam" id="NF004837">
    <property type="entry name" value="PRK06187.1"/>
    <property type="match status" value="1"/>
</dbReference>
<dbReference type="InterPro" id="IPR050237">
    <property type="entry name" value="ATP-dep_AMP-bd_enzyme"/>
</dbReference>
<evidence type="ECO:0000259" key="2">
    <source>
        <dbReference type="Pfam" id="PF13193"/>
    </source>
</evidence>
<dbReference type="InterPro" id="IPR045851">
    <property type="entry name" value="AMP-bd_C_sf"/>
</dbReference>
<dbReference type="PANTHER" id="PTHR43767:SF11">
    <property type="entry name" value="MEDIUM-CHAIN-FATTY-ACID--COA LIGASE"/>
    <property type="match status" value="1"/>
</dbReference>